<dbReference type="NCBIfam" id="TIGR01456">
    <property type="entry name" value="CECR5"/>
    <property type="match status" value="1"/>
</dbReference>
<dbReference type="InterPro" id="IPR036412">
    <property type="entry name" value="HAD-like_sf"/>
</dbReference>
<dbReference type="InterPro" id="IPR006357">
    <property type="entry name" value="HAD-SF_hydro_IIA"/>
</dbReference>
<dbReference type="NCBIfam" id="TIGR01460">
    <property type="entry name" value="HAD-SF-IIA"/>
    <property type="match status" value="1"/>
</dbReference>
<dbReference type="Pfam" id="PF13242">
    <property type="entry name" value="Hydrolase_like"/>
    <property type="match status" value="1"/>
</dbReference>
<dbReference type="GO" id="GO:0046474">
    <property type="term" value="P:glycerophospholipid biosynthetic process"/>
    <property type="evidence" value="ECO:0007669"/>
    <property type="project" value="TreeGrafter"/>
</dbReference>
<dbReference type="SUPFAM" id="SSF56784">
    <property type="entry name" value="HAD-like"/>
    <property type="match status" value="1"/>
</dbReference>
<dbReference type="Gene3D" id="3.40.50.1000">
    <property type="entry name" value="HAD superfamily/HAD-like"/>
    <property type="match status" value="2"/>
</dbReference>
<dbReference type="OrthoDB" id="270009at2759"/>
<dbReference type="GO" id="GO:0005739">
    <property type="term" value="C:mitochondrion"/>
    <property type="evidence" value="ECO:0007669"/>
    <property type="project" value="TreeGrafter"/>
</dbReference>
<accession>A0A423X9H0</accession>
<dbReference type="InterPro" id="IPR006353">
    <property type="entry name" value="HAD-SF_hydro_IIA_CECR5"/>
</dbReference>
<dbReference type="Pfam" id="PF13344">
    <property type="entry name" value="Hydrolase_6"/>
    <property type="match status" value="1"/>
</dbReference>
<evidence type="ECO:0000313" key="1">
    <source>
        <dbReference type="EMBL" id="ROW12436.1"/>
    </source>
</evidence>
<sequence>MENSNPFDENCPPGALPLERLSLQGKPSQTRTIPDLQKASRDFAFAFDIDGVLVRGKIPIPGAKQALETLQANSIPFILLTNGGGMTEAGHAERVGQRLTMQIEEDQFVQSHTPFKMLLDEYKDKWILVLGGHRHTVKELAAQYGFNKDRIITTSDVTKHHPSIHPFPEMTTAYHDQYGNILDDFSHEQQIAAIFVWTSPRDWCLDLQICLDLLLSSQGRLGTRSSLNGDPRLPNHGYQQDGQPKLFFCNPDLEWATPHAIPRLAQGGFRAALEGVWAASTKGKAKLEAWTCGKPTTTTYEYAERVLEEYYRKAEPDLNNSIKTVYMVGDNPESDICGALLADENSHLTWKSCLVETGVHKAGTVPDYPPTKTASGIWEAVRWAVKQESKVDIGPLYDG</sequence>
<protein>
    <submittedName>
        <fullName evidence="1">Uncharacterized protein</fullName>
    </submittedName>
</protein>
<dbReference type="STRING" id="356882.A0A423X9H0"/>
<dbReference type="InterPro" id="IPR050324">
    <property type="entry name" value="CDP-alcohol_PTase-I"/>
</dbReference>
<dbReference type="PANTHER" id="PTHR14269">
    <property type="entry name" value="CDP-DIACYLGLYCEROL--GLYCEROL-3-PHOSPHATE 3-PHOSPHATIDYLTRANSFERASE-RELATED"/>
    <property type="match status" value="1"/>
</dbReference>
<organism evidence="1 2">
    <name type="scientific">Cytospora schulzeri</name>
    <dbReference type="NCBI Taxonomy" id="448051"/>
    <lineage>
        <taxon>Eukaryota</taxon>
        <taxon>Fungi</taxon>
        <taxon>Dikarya</taxon>
        <taxon>Ascomycota</taxon>
        <taxon>Pezizomycotina</taxon>
        <taxon>Sordariomycetes</taxon>
        <taxon>Sordariomycetidae</taxon>
        <taxon>Diaporthales</taxon>
        <taxon>Cytosporaceae</taxon>
        <taxon>Cytospora</taxon>
    </lineage>
</organism>
<keyword evidence="2" id="KW-1185">Reference proteome</keyword>
<comment type="caution">
    <text evidence="1">The sequence shown here is derived from an EMBL/GenBank/DDBJ whole genome shotgun (WGS) entry which is preliminary data.</text>
</comment>
<dbReference type="EMBL" id="LKEA01000001">
    <property type="protein sequence ID" value="ROW12436.1"/>
    <property type="molecule type" value="Genomic_DNA"/>
</dbReference>
<gene>
    <name evidence="1" type="ORF">VMCG_00758</name>
</gene>
<dbReference type="InterPro" id="IPR023214">
    <property type="entry name" value="HAD_sf"/>
</dbReference>
<name>A0A423X9H0_9PEZI</name>
<dbReference type="PANTHER" id="PTHR14269:SF57">
    <property type="entry name" value="SUPERFAMILY HYDROLASE, PUTATIVE (AFU_ORTHOLOGUE AFUA_2G02580)-RELATED"/>
    <property type="match status" value="1"/>
</dbReference>
<evidence type="ECO:0000313" key="2">
    <source>
        <dbReference type="Proteomes" id="UP000283895"/>
    </source>
</evidence>
<dbReference type="Proteomes" id="UP000283895">
    <property type="component" value="Unassembled WGS sequence"/>
</dbReference>
<dbReference type="AlphaFoldDB" id="A0A423X9H0"/>
<proteinExistence type="predicted"/>
<reference evidence="1 2" key="1">
    <citation type="submission" date="2015-09" db="EMBL/GenBank/DDBJ databases">
        <title>Host preference determinants of Valsa canker pathogens revealed by comparative genomics.</title>
        <authorList>
            <person name="Yin Z."/>
            <person name="Huang L."/>
        </authorList>
    </citation>
    <scope>NUCLEOTIDE SEQUENCE [LARGE SCALE GENOMIC DNA]</scope>
    <source>
        <strain evidence="1 2">03-1</strain>
    </source>
</reference>